<gene>
    <name evidence="5" type="ORF">PoB_000094200</name>
</gene>
<keyword evidence="3" id="KW-0677">Repeat</keyword>
<dbReference type="Gene3D" id="3.80.10.10">
    <property type="entry name" value="Ribonuclease Inhibitor"/>
    <property type="match status" value="2"/>
</dbReference>
<dbReference type="GO" id="GO:0005886">
    <property type="term" value="C:plasma membrane"/>
    <property type="evidence" value="ECO:0007669"/>
    <property type="project" value="TreeGrafter"/>
</dbReference>
<dbReference type="EMBL" id="BLXT01000103">
    <property type="protein sequence ID" value="GFN74436.1"/>
    <property type="molecule type" value="Genomic_DNA"/>
</dbReference>
<evidence type="ECO:0000313" key="5">
    <source>
        <dbReference type="EMBL" id="GFN74436.1"/>
    </source>
</evidence>
<dbReference type="PROSITE" id="PS51450">
    <property type="entry name" value="LRR"/>
    <property type="match status" value="3"/>
</dbReference>
<evidence type="ECO:0000313" key="6">
    <source>
        <dbReference type="Proteomes" id="UP000735302"/>
    </source>
</evidence>
<dbReference type="InterPro" id="IPR032675">
    <property type="entry name" value="LRR_dom_sf"/>
</dbReference>
<keyword evidence="2 4" id="KW-0732">Signal</keyword>
<evidence type="ECO:0000256" key="1">
    <source>
        <dbReference type="ARBA" id="ARBA00022614"/>
    </source>
</evidence>
<dbReference type="SUPFAM" id="SSF52058">
    <property type="entry name" value="L domain-like"/>
    <property type="match status" value="1"/>
</dbReference>
<dbReference type="AlphaFoldDB" id="A0AAV3XX59"/>
<dbReference type="Proteomes" id="UP000735302">
    <property type="component" value="Unassembled WGS sequence"/>
</dbReference>
<reference evidence="5 6" key="1">
    <citation type="journal article" date="2021" name="Elife">
        <title>Chloroplast acquisition without the gene transfer in kleptoplastic sea slugs, Plakobranchus ocellatus.</title>
        <authorList>
            <person name="Maeda T."/>
            <person name="Takahashi S."/>
            <person name="Yoshida T."/>
            <person name="Shimamura S."/>
            <person name="Takaki Y."/>
            <person name="Nagai Y."/>
            <person name="Toyoda A."/>
            <person name="Suzuki Y."/>
            <person name="Arimoto A."/>
            <person name="Ishii H."/>
            <person name="Satoh N."/>
            <person name="Nishiyama T."/>
            <person name="Hasebe M."/>
            <person name="Maruyama T."/>
            <person name="Minagawa J."/>
            <person name="Obokata J."/>
            <person name="Shigenobu S."/>
        </authorList>
    </citation>
    <scope>NUCLEOTIDE SEQUENCE [LARGE SCALE GENOMIC DNA]</scope>
</reference>
<dbReference type="SMART" id="SM00369">
    <property type="entry name" value="LRR_TYP"/>
    <property type="match status" value="6"/>
</dbReference>
<evidence type="ECO:0000256" key="3">
    <source>
        <dbReference type="ARBA" id="ARBA00022737"/>
    </source>
</evidence>
<dbReference type="PANTHER" id="PTHR24369:SF210">
    <property type="entry name" value="CHAOPTIN-RELATED"/>
    <property type="match status" value="1"/>
</dbReference>
<keyword evidence="5" id="KW-0675">Receptor</keyword>
<keyword evidence="6" id="KW-1185">Reference proteome</keyword>
<protein>
    <submittedName>
        <fullName evidence="5">Variable lymphocyte receptor b</fullName>
    </submittedName>
</protein>
<dbReference type="InterPro" id="IPR001611">
    <property type="entry name" value="Leu-rich_rpt"/>
</dbReference>
<feature type="signal peptide" evidence="4">
    <location>
        <begin position="1"/>
        <end position="22"/>
    </location>
</feature>
<evidence type="ECO:0000256" key="4">
    <source>
        <dbReference type="SAM" id="SignalP"/>
    </source>
</evidence>
<dbReference type="InterPro" id="IPR003591">
    <property type="entry name" value="Leu-rich_rpt_typical-subtyp"/>
</dbReference>
<dbReference type="Pfam" id="PF13855">
    <property type="entry name" value="LRR_8"/>
    <property type="match status" value="2"/>
</dbReference>
<evidence type="ECO:0000256" key="2">
    <source>
        <dbReference type="ARBA" id="ARBA00022729"/>
    </source>
</evidence>
<dbReference type="InterPro" id="IPR050541">
    <property type="entry name" value="LRR_TM_domain-containing"/>
</dbReference>
<dbReference type="FunFam" id="3.80.10.10:FF:000732">
    <property type="entry name" value="GD11101"/>
    <property type="match status" value="1"/>
</dbReference>
<comment type="caution">
    <text evidence="5">The sequence shown here is derived from an EMBL/GenBank/DDBJ whole genome shotgun (WGS) entry which is preliminary data.</text>
</comment>
<organism evidence="5 6">
    <name type="scientific">Plakobranchus ocellatus</name>
    <dbReference type="NCBI Taxonomy" id="259542"/>
    <lineage>
        <taxon>Eukaryota</taxon>
        <taxon>Metazoa</taxon>
        <taxon>Spiralia</taxon>
        <taxon>Lophotrochozoa</taxon>
        <taxon>Mollusca</taxon>
        <taxon>Gastropoda</taxon>
        <taxon>Heterobranchia</taxon>
        <taxon>Euthyneura</taxon>
        <taxon>Panpulmonata</taxon>
        <taxon>Sacoglossa</taxon>
        <taxon>Placobranchoidea</taxon>
        <taxon>Plakobranchidae</taxon>
        <taxon>Plakobranchus</taxon>
    </lineage>
</organism>
<accession>A0AAV3XX59</accession>
<sequence>MEWRILLDAVCIVLIPLPQMEAVCVGTDCHALRERSVRMKRKTNSTEHCPENCVCNSSLRLIVDCSHKGLLEIPTQASALQNASELFLDSNEIREIRSGLFSSMEWLNNLVLNRNRISTIESGALEGLTNLLVLRLENNLIKHIPNNVFNRADVPELQYIDLSNNKLEIIESETFSNLTELDVLYLNHNRITYISQDAFKGLTKLSTLNLYDNSLTSAAWVVGLPSLQMLNIGANLLKTLHTNILDSLYNIEFLNLEANPWICDQNLKLVYDALKVPGEISCRNPRNLTQRIKVADLSNETLEMFTSAEKDTTHSQASARLGQSQPPLVIIGICSGVVGLVRWSIVN</sequence>
<feature type="chain" id="PRO_5043752570" evidence="4">
    <location>
        <begin position="23"/>
        <end position="347"/>
    </location>
</feature>
<dbReference type="PANTHER" id="PTHR24369">
    <property type="entry name" value="ANTIGEN BSP, PUTATIVE-RELATED"/>
    <property type="match status" value="1"/>
</dbReference>
<proteinExistence type="predicted"/>
<name>A0AAV3XX59_9GAST</name>
<keyword evidence="1" id="KW-0433">Leucine-rich repeat</keyword>